<evidence type="ECO:0000256" key="1">
    <source>
        <dbReference type="ARBA" id="ARBA00002672"/>
    </source>
</evidence>
<gene>
    <name evidence="11" type="ORF">BWK62_04210</name>
</gene>
<reference evidence="11 12" key="1">
    <citation type="journal article" date="2017" name="Infect. Genet. Evol.">
        <title>Comparative genome analysis of fish pathogen Flavobacterium columnare reveals extensive sequence diversity within the species.</title>
        <authorList>
            <person name="Kayansamruaj P."/>
            <person name="Dong H.T."/>
            <person name="Hirono I."/>
            <person name="Kondo H."/>
            <person name="Senapin S."/>
            <person name="Rodkhum C."/>
        </authorList>
    </citation>
    <scope>NUCLEOTIDE SEQUENCE [LARGE SCALE GENOMIC DNA]</scope>
    <source>
        <strain evidence="11 12">1214</strain>
    </source>
</reference>
<keyword evidence="6" id="KW-1003">Cell membrane</keyword>
<dbReference type="NCBIfam" id="TIGR01528">
    <property type="entry name" value="NMN_trans_PnuC"/>
    <property type="match status" value="1"/>
</dbReference>
<comment type="subcellular location">
    <subcellularLocation>
        <location evidence="2">Cell membrane</location>
        <topology evidence="2">Multi-pass membrane protein</topology>
    </subcellularLocation>
</comment>
<accession>A0A246GCH6</accession>
<sequence>MLTQIFTQYQNVPNWQIWLETIAFIFGILSVWFAKKESHLVFPTGIIATTITVYIMYNAKYMADMSINIYYTIMSIYGWYKWAEVKPNNEITLRITQTNKKEKLIGFIMFVITGIICVGIYKLFKIEIHQNNWIDIFTTCIFFTAMWFMALKKIESWSLWILGDFLIVPILWSRELYIFAIQYIIFTFLAILAYLEWKKILNKEKLRSSE</sequence>
<evidence type="ECO:0000256" key="7">
    <source>
        <dbReference type="ARBA" id="ARBA00022692"/>
    </source>
</evidence>
<feature type="transmembrane region" description="Helical" evidence="10">
    <location>
        <begin position="157"/>
        <end position="172"/>
    </location>
</feature>
<organism evidence="11 12">
    <name type="scientific">Flavobacterium columnare</name>
    <dbReference type="NCBI Taxonomy" id="996"/>
    <lineage>
        <taxon>Bacteria</taxon>
        <taxon>Pseudomonadati</taxon>
        <taxon>Bacteroidota</taxon>
        <taxon>Flavobacteriia</taxon>
        <taxon>Flavobacteriales</taxon>
        <taxon>Flavobacteriaceae</taxon>
        <taxon>Flavobacterium</taxon>
    </lineage>
</organism>
<evidence type="ECO:0000256" key="3">
    <source>
        <dbReference type="ARBA" id="ARBA00006669"/>
    </source>
</evidence>
<dbReference type="EMBL" id="MTCY01000008">
    <property type="protein sequence ID" value="OWP78812.1"/>
    <property type="molecule type" value="Genomic_DNA"/>
</dbReference>
<dbReference type="PANTHER" id="PTHR36122">
    <property type="entry name" value="NICOTINAMIDE RIBOSIDE TRANSPORTER PNUC"/>
    <property type="match status" value="1"/>
</dbReference>
<protein>
    <recommendedName>
        <fullName evidence="4">Nicotinamide riboside transporter PnuC</fullName>
    </recommendedName>
</protein>
<dbReference type="PANTHER" id="PTHR36122:SF2">
    <property type="entry name" value="NICOTINAMIDE RIBOSIDE TRANSPORTER PNUC"/>
    <property type="match status" value="1"/>
</dbReference>
<evidence type="ECO:0000256" key="9">
    <source>
        <dbReference type="ARBA" id="ARBA00023136"/>
    </source>
</evidence>
<evidence type="ECO:0000256" key="5">
    <source>
        <dbReference type="ARBA" id="ARBA00022448"/>
    </source>
</evidence>
<dbReference type="InterPro" id="IPR006419">
    <property type="entry name" value="NMN_transpt_PnuC"/>
</dbReference>
<evidence type="ECO:0000256" key="2">
    <source>
        <dbReference type="ARBA" id="ARBA00004651"/>
    </source>
</evidence>
<feature type="transmembrane region" description="Helical" evidence="10">
    <location>
        <begin position="133"/>
        <end position="150"/>
    </location>
</feature>
<evidence type="ECO:0000313" key="11">
    <source>
        <dbReference type="EMBL" id="OWP78812.1"/>
    </source>
</evidence>
<keyword evidence="9 10" id="KW-0472">Membrane</keyword>
<comment type="similarity">
    <text evidence="3">Belongs to the nicotinamide ribonucleoside (NR) uptake permease (TC 4.B.1) family.</text>
</comment>
<dbReference type="AlphaFoldDB" id="A0A246GCH6"/>
<dbReference type="GO" id="GO:0005886">
    <property type="term" value="C:plasma membrane"/>
    <property type="evidence" value="ECO:0007669"/>
    <property type="project" value="UniProtKB-SubCell"/>
</dbReference>
<evidence type="ECO:0000313" key="12">
    <source>
        <dbReference type="Proteomes" id="UP000198034"/>
    </source>
</evidence>
<dbReference type="GO" id="GO:0034257">
    <property type="term" value="F:nicotinamide riboside transmembrane transporter activity"/>
    <property type="evidence" value="ECO:0007669"/>
    <property type="project" value="InterPro"/>
</dbReference>
<feature type="transmembrane region" description="Helical" evidence="10">
    <location>
        <begin position="104"/>
        <end position="121"/>
    </location>
</feature>
<keyword evidence="5" id="KW-0813">Transport</keyword>
<feature type="transmembrane region" description="Helical" evidence="10">
    <location>
        <begin position="178"/>
        <end position="197"/>
    </location>
</feature>
<feature type="transmembrane region" description="Helical" evidence="10">
    <location>
        <begin position="40"/>
        <end position="59"/>
    </location>
</feature>
<name>A0A246GCH6_9FLAO</name>
<keyword evidence="7 10" id="KW-0812">Transmembrane</keyword>
<dbReference type="Proteomes" id="UP000198034">
    <property type="component" value="Unassembled WGS sequence"/>
</dbReference>
<evidence type="ECO:0000256" key="8">
    <source>
        <dbReference type="ARBA" id="ARBA00022989"/>
    </source>
</evidence>
<evidence type="ECO:0000256" key="6">
    <source>
        <dbReference type="ARBA" id="ARBA00022475"/>
    </source>
</evidence>
<proteinExistence type="inferred from homology"/>
<comment type="function">
    <text evidence="1">Required for nicotinamide riboside transport across the inner membrane.</text>
</comment>
<comment type="caution">
    <text evidence="11">The sequence shown here is derived from an EMBL/GenBank/DDBJ whole genome shotgun (WGS) entry which is preliminary data.</text>
</comment>
<keyword evidence="8 10" id="KW-1133">Transmembrane helix</keyword>
<evidence type="ECO:0000256" key="4">
    <source>
        <dbReference type="ARBA" id="ARBA00017522"/>
    </source>
</evidence>
<dbReference type="Pfam" id="PF04973">
    <property type="entry name" value="NMN_transporter"/>
    <property type="match status" value="1"/>
</dbReference>
<evidence type="ECO:0000256" key="10">
    <source>
        <dbReference type="SAM" id="Phobius"/>
    </source>
</evidence>
<feature type="transmembrane region" description="Helical" evidence="10">
    <location>
        <begin position="15"/>
        <end position="33"/>
    </location>
</feature>
<feature type="transmembrane region" description="Helical" evidence="10">
    <location>
        <begin position="65"/>
        <end position="83"/>
    </location>
</feature>